<reference evidence="1" key="1">
    <citation type="submission" date="2021-06" db="EMBL/GenBank/DDBJ databases">
        <authorList>
            <person name="Kallberg Y."/>
            <person name="Tangrot J."/>
            <person name="Rosling A."/>
        </authorList>
    </citation>
    <scope>NUCLEOTIDE SEQUENCE</scope>
    <source>
        <strain evidence="1">MA461A</strain>
    </source>
</reference>
<evidence type="ECO:0000313" key="1">
    <source>
        <dbReference type="EMBL" id="CAG8471701.1"/>
    </source>
</evidence>
<evidence type="ECO:0000313" key="2">
    <source>
        <dbReference type="Proteomes" id="UP000789920"/>
    </source>
</evidence>
<sequence length="44" mass="4922">DASKTDLSKCCTKAELIDFFEVAYEDFGLLMTFWERGGVLKVGS</sequence>
<proteinExistence type="predicted"/>
<protein>
    <submittedName>
        <fullName evidence="1">27813_t:CDS:1</fullName>
    </submittedName>
</protein>
<feature type="non-terminal residue" evidence="1">
    <location>
        <position position="1"/>
    </location>
</feature>
<gene>
    <name evidence="1" type="ORF">RPERSI_LOCUS612</name>
</gene>
<keyword evidence="2" id="KW-1185">Reference proteome</keyword>
<accession>A0ACA9KHD9</accession>
<dbReference type="EMBL" id="CAJVQC010000469">
    <property type="protein sequence ID" value="CAG8471701.1"/>
    <property type="molecule type" value="Genomic_DNA"/>
</dbReference>
<name>A0ACA9KHD9_9GLOM</name>
<comment type="caution">
    <text evidence="1">The sequence shown here is derived from an EMBL/GenBank/DDBJ whole genome shotgun (WGS) entry which is preliminary data.</text>
</comment>
<dbReference type="Proteomes" id="UP000789920">
    <property type="component" value="Unassembled WGS sequence"/>
</dbReference>
<organism evidence="1 2">
    <name type="scientific">Racocetra persica</name>
    <dbReference type="NCBI Taxonomy" id="160502"/>
    <lineage>
        <taxon>Eukaryota</taxon>
        <taxon>Fungi</taxon>
        <taxon>Fungi incertae sedis</taxon>
        <taxon>Mucoromycota</taxon>
        <taxon>Glomeromycotina</taxon>
        <taxon>Glomeromycetes</taxon>
        <taxon>Diversisporales</taxon>
        <taxon>Gigasporaceae</taxon>
        <taxon>Racocetra</taxon>
    </lineage>
</organism>